<comment type="subcellular location">
    <subcellularLocation>
        <location evidence="1">Cytoplasm</location>
    </subcellularLocation>
</comment>
<dbReference type="NCBIfam" id="TIGR02189">
    <property type="entry name" value="GlrX-like_plant"/>
    <property type="match status" value="1"/>
</dbReference>
<evidence type="ECO:0000256" key="2">
    <source>
        <dbReference type="ARBA" id="ARBA00007568"/>
    </source>
</evidence>
<evidence type="ECO:0000256" key="3">
    <source>
        <dbReference type="ARBA" id="ARBA00022490"/>
    </source>
</evidence>
<accession>A0AAD7QHH7</accession>
<feature type="transmembrane region" description="Helical" evidence="5">
    <location>
        <begin position="151"/>
        <end position="170"/>
    </location>
</feature>
<keyword evidence="5" id="KW-1133">Transmembrane helix</keyword>
<evidence type="ECO:0000313" key="8">
    <source>
        <dbReference type="Proteomes" id="UP001163823"/>
    </source>
</evidence>
<evidence type="ECO:0000256" key="1">
    <source>
        <dbReference type="ARBA" id="ARBA00004496"/>
    </source>
</evidence>
<dbReference type="KEGG" id="qsa:O6P43_000773"/>
<sequence>MQAIPYKSWRPFYTTTTTHFTQPLPITQNSTNSPSVSPKSLIAKGTENMMLDMVSENPVIVFARRDCCMNHVVKRLLLGLGVNPAVYEVDEKDEVGVVNELERIGENDENHGKVQFPALFIGGRLFGGLDRLMAAHISGELGSYIERSWSFMALIKLILFPGYVFLQFNFSMDSAFLSSNLYL</sequence>
<keyword evidence="5" id="KW-0472">Membrane</keyword>
<dbReference type="InterPro" id="IPR036249">
    <property type="entry name" value="Thioredoxin-like_sf"/>
</dbReference>
<evidence type="ECO:0000313" key="7">
    <source>
        <dbReference type="EMBL" id="KAJ7981523.1"/>
    </source>
</evidence>
<dbReference type="EMBL" id="JARAOO010000001">
    <property type="protein sequence ID" value="KAJ7981523.1"/>
    <property type="molecule type" value="Genomic_DNA"/>
</dbReference>
<proteinExistence type="inferred from homology"/>
<dbReference type="SUPFAM" id="SSF52833">
    <property type="entry name" value="Thioredoxin-like"/>
    <property type="match status" value="1"/>
</dbReference>
<comment type="caution">
    <text evidence="7">The sequence shown here is derived from an EMBL/GenBank/DDBJ whole genome shotgun (WGS) entry which is preliminary data.</text>
</comment>
<name>A0AAD7QHH7_QUISA</name>
<dbReference type="PROSITE" id="PS51354">
    <property type="entry name" value="GLUTAREDOXIN_2"/>
    <property type="match status" value="1"/>
</dbReference>
<evidence type="ECO:0000256" key="5">
    <source>
        <dbReference type="SAM" id="Phobius"/>
    </source>
</evidence>
<reference evidence="7 8" key="1">
    <citation type="journal article" date="2023" name="Science">
        <title>Elucidation of the pathway for biosynthesis of saponin adjuvants from the soapbark tree.</title>
        <authorList>
            <person name="Reed J."/>
            <person name="Orme A."/>
            <person name="El-Demerdash A."/>
            <person name="Owen C."/>
            <person name="Martin L.B.B."/>
            <person name="Misra R.C."/>
            <person name="Kikuchi S."/>
            <person name="Rejzek M."/>
            <person name="Martin A.C."/>
            <person name="Harkess A."/>
            <person name="Leebens-Mack J."/>
            <person name="Louveau T."/>
            <person name="Stephenson M.J."/>
            <person name="Osbourn A."/>
        </authorList>
    </citation>
    <scope>NUCLEOTIDE SEQUENCE [LARGE SCALE GENOMIC DNA]</scope>
    <source>
        <strain evidence="7">S10</strain>
    </source>
</reference>
<dbReference type="InterPro" id="IPR002109">
    <property type="entry name" value="Glutaredoxin"/>
</dbReference>
<dbReference type="InterPro" id="IPR011905">
    <property type="entry name" value="GlrX-like_pln_2"/>
</dbReference>
<keyword evidence="5" id="KW-0812">Transmembrane</keyword>
<dbReference type="Pfam" id="PF00462">
    <property type="entry name" value="Glutaredoxin"/>
    <property type="match status" value="1"/>
</dbReference>
<dbReference type="Proteomes" id="UP001163823">
    <property type="component" value="Chromosome 1"/>
</dbReference>
<evidence type="ECO:0000259" key="6">
    <source>
        <dbReference type="Pfam" id="PF00462"/>
    </source>
</evidence>
<protein>
    <submittedName>
        <fullName evidence="7">Glutaredoxin</fullName>
    </submittedName>
</protein>
<dbReference type="PANTHER" id="PTHR10168">
    <property type="entry name" value="GLUTAREDOXIN"/>
    <property type="match status" value="1"/>
</dbReference>
<dbReference type="AlphaFoldDB" id="A0AAD7QHH7"/>
<keyword evidence="3" id="KW-0963">Cytoplasm</keyword>
<organism evidence="7 8">
    <name type="scientific">Quillaja saponaria</name>
    <name type="common">Soap bark tree</name>
    <dbReference type="NCBI Taxonomy" id="32244"/>
    <lineage>
        <taxon>Eukaryota</taxon>
        <taxon>Viridiplantae</taxon>
        <taxon>Streptophyta</taxon>
        <taxon>Embryophyta</taxon>
        <taxon>Tracheophyta</taxon>
        <taxon>Spermatophyta</taxon>
        <taxon>Magnoliopsida</taxon>
        <taxon>eudicotyledons</taxon>
        <taxon>Gunneridae</taxon>
        <taxon>Pentapetalae</taxon>
        <taxon>rosids</taxon>
        <taxon>fabids</taxon>
        <taxon>Fabales</taxon>
        <taxon>Quillajaceae</taxon>
        <taxon>Quillaja</taxon>
    </lineage>
</organism>
<dbReference type="Gene3D" id="3.40.30.10">
    <property type="entry name" value="Glutaredoxin"/>
    <property type="match status" value="1"/>
</dbReference>
<feature type="domain" description="Glutaredoxin" evidence="6">
    <location>
        <begin position="59"/>
        <end position="125"/>
    </location>
</feature>
<gene>
    <name evidence="7" type="ORF">O6P43_000773</name>
</gene>
<keyword evidence="4" id="KW-0676">Redox-active center</keyword>
<dbReference type="GO" id="GO:0005737">
    <property type="term" value="C:cytoplasm"/>
    <property type="evidence" value="ECO:0007669"/>
    <property type="project" value="UniProtKB-SubCell"/>
</dbReference>
<keyword evidence="8" id="KW-1185">Reference proteome</keyword>
<evidence type="ECO:0000256" key="4">
    <source>
        <dbReference type="ARBA" id="ARBA00023284"/>
    </source>
</evidence>
<comment type="similarity">
    <text evidence="2">Belongs to the glutaredoxin family. CC-type subfamily.</text>
</comment>